<proteinExistence type="predicted"/>
<dbReference type="Gene3D" id="3.40.50.720">
    <property type="entry name" value="NAD(P)-binding Rossmann-like Domain"/>
    <property type="match status" value="1"/>
</dbReference>
<reference evidence="2" key="1">
    <citation type="journal article" date="2020" name="Fungal Divers.">
        <title>Resolving the Mortierellaceae phylogeny through synthesis of multi-gene phylogenetics and phylogenomics.</title>
        <authorList>
            <person name="Vandepol N."/>
            <person name="Liber J."/>
            <person name="Desiro A."/>
            <person name="Na H."/>
            <person name="Kennedy M."/>
            <person name="Barry K."/>
            <person name="Grigoriev I.V."/>
            <person name="Miller A.N."/>
            <person name="O'Donnell K."/>
            <person name="Stajich J.E."/>
            <person name="Bonito G."/>
        </authorList>
    </citation>
    <scope>NUCLEOTIDE SEQUENCE</scope>
    <source>
        <strain evidence="2">CK1249</strain>
    </source>
</reference>
<organism evidence="2 3">
    <name type="scientific">Mortierella alpina</name>
    <name type="common">Oleaginous fungus</name>
    <name type="synonym">Mortierella renispora</name>
    <dbReference type="NCBI Taxonomy" id="64518"/>
    <lineage>
        <taxon>Eukaryota</taxon>
        <taxon>Fungi</taxon>
        <taxon>Fungi incertae sedis</taxon>
        <taxon>Mucoromycota</taxon>
        <taxon>Mortierellomycotina</taxon>
        <taxon>Mortierellomycetes</taxon>
        <taxon>Mortierellales</taxon>
        <taxon>Mortierellaceae</taxon>
        <taxon>Mortierella</taxon>
    </lineage>
</organism>
<evidence type="ECO:0000259" key="1">
    <source>
        <dbReference type="Pfam" id="PF01370"/>
    </source>
</evidence>
<dbReference type="SUPFAM" id="SSF51735">
    <property type="entry name" value="NAD(P)-binding Rossmann-fold domains"/>
    <property type="match status" value="1"/>
</dbReference>
<evidence type="ECO:0000313" key="2">
    <source>
        <dbReference type="EMBL" id="KAF9966298.1"/>
    </source>
</evidence>
<dbReference type="OrthoDB" id="16464at2759"/>
<sequence length="407" mass="45640">MAPQPTVLVLGGVGFIGRNFVAHLVENGLAAEIRVIDKVLPQTAYLNKRFQAAFEKVQFMQGDLSNTIPPEKFEKIFTRDDGSSFDYVINLASETKFSQLAEIYEERIYKLSINCAKEAVKRKAKVFVQVSTGDIYESSGTASKEDSKTKPWNLMAQYKLKVDKELQDMPGLNLVILRPAVVYGIGAMAGLSKFYALAYTVHAVRIEMLTIIFGFGLPRKKNAAPRLICGRVYQHLQKTMEFLWTKDLKLNTVHVQDVVRAIWHSANWYVSSDNAQPGAPAIFNLADENNTDQEAVNTHIRSIFGIETDFKGTVFSLLAQSDMKEATEETNDMHLGPWSNLLKAAQIKSSPLTPYLDQELLCNNALSLDGTKICVSTGFTYEHPKVTTQSLREIITDFQELGIWPRD</sequence>
<accession>A0A9P6JAU8</accession>
<dbReference type="Proteomes" id="UP000738359">
    <property type="component" value="Unassembled WGS sequence"/>
</dbReference>
<dbReference type="AlphaFoldDB" id="A0A9P6JAU8"/>
<gene>
    <name evidence="2" type="ORF">BGZ70_002745</name>
</gene>
<name>A0A9P6JAU8_MORAP</name>
<dbReference type="PANTHER" id="PTHR43245">
    <property type="entry name" value="BIFUNCTIONAL POLYMYXIN RESISTANCE PROTEIN ARNA"/>
    <property type="match status" value="1"/>
</dbReference>
<feature type="domain" description="NAD-dependent epimerase/dehydratase" evidence="1">
    <location>
        <begin position="7"/>
        <end position="271"/>
    </location>
</feature>
<comment type="caution">
    <text evidence="2">The sequence shown here is derived from an EMBL/GenBank/DDBJ whole genome shotgun (WGS) entry which is preliminary data.</text>
</comment>
<keyword evidence="3" id="KW-1185">Reference proteome</keyword>
<dbReference type="InterPro" id="IPR001509">
    <property type="entry name" value="Epimerase_deHydtase"/>
</dbReference>
<dbReference type="Pfam" id="PF01370">
    <property type="entry name" value="Epimerase"/>
    <property type="match status" value="1"/>
</dbReference>
<dbReference type="EMBL" id="JAAAHY010000169">
    <property type="protein sequence ID" value="KAF9966298.1"/>
    <property type="molecule type" value="Genomic_DNA"/>
</dbReference>
<dbReference type="InterPro" id="IPR036291">
    <property type="entry name" value="NAD(P)-bd_dom_sf"/>
</dbReference>
<dbReference type="PANTHER" id="PTHR43245:SF11">
    <property type="entry name" value="LD23561P"/>
    <property type="match status" value="1"/>
</dbReference>
<dbReference type="InterPro" id="IPR050177">
    <property type="entry name" value="Lipid_A_modif_metabolic_enz"/>
</dbReference>
<protein>
    <recommendedName>
        <fullName evidence="1">NAD-dependent epimerase/dehydratase domain-containing protein</fullName>
    </recommendedName>
</protein>
<evidence type="ECO:0000313" key="3">
    <source>
        <dbReference type="Proteomes" id="UP000738359"/>
    </source>
</evidence>